<dbReference type="CAZy" id="GT2">
    <property type="family name" value="Glycosyltransferase Family 2"/>
</dbReference>
<organism evidence="3">
    <name type="scientific">Cereibacter sphaeroides (strain ATCC 17025 / ATH 2.4.3)</name>
    <name type="common">Rhodobacter sphaeroides</name>
    <dbReference type="NCBI Taxonomy" id="349102"/>
    <lineage>
        <taxon>Bacteria</taxon>
        <taxon>Pseudomonadati</taxon>
        <taxon>Pseudomonadota</taxon>
        <taxon>Alphaproteobacteria</taxon>
        <taxon>Rhodobacterales</taxon>
        <taxon>Paracoccaceae</taxon>
        <taxon>Cereibacter</taxon>
    </lineage>
</organism>
<feature type="transmembrane region" description="Helical" evidence="2">
    <location>
        <begin position="623"/>
        <end position="647"/>
    </location>
</feature>
<geneLocation type="plasmid" evidence="3">
    <name>pRSPA02</name>
</geneLocation>
<dbReference type="InterPro" id="IPR050256">
    <property type="entry name" value="Glycosyltransferase_2"/>
</dbReference>
<evidence type="ECO:0000256" key="2">
    <source>
        <dbReference type="SAM" id="Phobius"/>
    </source>
</evidence>
<evidence type="ECO:0000313" key="3">
    <source>
        <dbReference type="EMBL" id="ABP72899.1"/>
    </source>
</evidence>
<keyword evidence="3" id="KW-0614">Plasmid</keyword>
<feature type="transmembrane region" description="Helical" evidence="2">
    <location>
        <begin position="425"/>
        <end position="444"/>
    </location>
</feature>
<dbReference type="BioCyc" id="RSPH349102:G1G8M-4175-MONOMER"/>
<feature type="transmembrane region" description="Helical" evidence="2">
    <location>
        <begin position="400"/>
        <end position="419"/>
    </location>
</feature>
<protein>
    <submittedName>
        <fullName evidence="3">Uncharacterized protein</fullName>
    </submittedName>
</protein>
<dbReference type="KEGG" id="rsq:Rsph17025_4047"/>
<gene>
    <name evidence="3" type="ordered locus">Rsph17025_4047</name>
</gene>
<feature type="region of interest" description="Disordered" evidence="1">
    <location>
        <begin position="1"/>
        <end position="41"/>
    </location>
</feature>
<proteinExistence type="predicted"/>
<dbReference type="InterPro" id="IPR029044">
    <property type="entry name" value="Nucleotide-diphossugar_trans"/>
</dbReference>
<dbReference type="AlphaFoldDB" id="A4WZT5"/>
<feature type="transmembrane region" description="Helical" evidence="2">
    <location>
        <begin position="523"/>
        <end position="541"/>
    </location>
</feature>
<feature type="transmembrane region" description="Helical" evidence="2">
    <location>
        <begin position="653"/>
        <end position="675"/>
    </location>
</feature>
<evidence type="ECO:0000256" key="1">
    <source>
        <dbReference type="SAM" id="MobiDB-lite"/>
    </source>
</evidence>
<feature type="transmembrane region" description="Helical" evidence="2">
    <location>
        <begin position="687"/>
        <end position="706"/>
    </location>
</feature>
<keyword evidence="2" id="KW-0472">Membrane</keyword>
<reference evidence="3" key="1">
    <citation type="submission" date="2007-04" db="EMBL/GenBank/DDBJ databases">
        <title>Complete sequence of plasmid pRSPA02 of Rhodobacter sphaeroides ATCC 17025.</title>
        <authorList>
            <consortium name="US DOE Joint Genome Institute"/>
            <person name="Copeland A."/>
            <person name="Lucas S."/>
            <person name="Lapidus A."/>
            <person name="Barry K."/>
            <person name="Detter J.C."/>
            <person name="Glavina del Rio T."/>
            <person name="Hammon N."/>
            <person name="Israni S."/>
            <person name="Dalin E."/>
            <person name="Tice H."/>
            <person name="Pitluck S."/>
            <person name="Chertkov O."/>
            <person name="Brettin T."/>
            <person name="Bruce D."/>
            <person name="Han C."/>
            <person name="Schmutz J."/>
            <person name="Larimer F."/>
            <person name="Land M."/>
            <person name="Hauser L."/>
            <person name="Kyrpides N."/>
            <person name="Kim E."/>
            <person name="Richardson P."/>
            <person name="Mackenzie C."/>
            <person name="Choudhary M."/>
            <person name="Donohue T.J."/>
            <person name="Kaplan S."/>
        </authorList>
    </citation>
    <scope>NUCLEOTIDE SEQUENCE [LARGE SCALE GENOMIC DNA]</scope>
    <source>
        <strain evidence="3">ATCC 17025</strain>
        <plasmid evidence="3">pRSPA02</plasmid>
    </source>
</reference>
<dbReference type="CDD" id="cd04179">
    <property type="entry name" value="DPM_DPG-synthase_like"/>
    <property type="match status" value="1"/>
</dbReference>
<dbReference type="EMBL" id="CP000663">
    <property type="protein sequence ID" value="ABP72899.1"/>
    <property type="molecule type" value="Genomic_DNA"/>
</dbReference>
<dbReference type="SUPFAM" id="SSF53448">
    <property type="entry name" value="Nucleotide-diphospho-sugar transferases"/>
    <property type="match status" value="1"/>
</dbReference>
<sequence>MRTDPAGGSALSEETHMNQVSRMKDADPARPGPETGQELWPGAELPAFDSAIFAPRATRYLLVIPVINEGERIQGQLRQLHALRIPLDVAIADGGSTDGSLEAGFLQECGVRALLTRRGPGRLSAQLRMAYAWGLAEGYDGILTVDGNGKDGLEALPRFIEALEAGFDYVQGSRYRKGGAAINTPLDRKIGGRLLHAPLLSLASGNRLTDTTNGFRAYSRRYLADPRVAPFRDCFRDYSLLFYLSARAGQLGYRVTEVPVRRAYPASGPTPTKMGSAGAKMALMGELFRSALGGYHPPAARGLAGIGAPEAGGDAGPVPRFWPWVLPLVFLLILASRLAGILDAPDIWHDEGMLMANLPLPSLAAAFQHLPYFAQAAPPGYLILASGVMALAGEHAVIGLRLLSLAGSLGAAAVLALALRRAGGAMVAPVALALMFLSPFGVRYGIEIKQYAFETLATCLMLAATLRAVRRPDGAGLALLAGAGLGLLLFSFAAPVLFAALAAAAALQLLVEGRLRTDGARRLGLLFAGLLAAAGAWHLGVTKPVTVAQFRYFAFVYDLGYLRLPFIDDGEGITVSSFARIMLGMFDPFYRFASEYHAARPVAVVTTLLLAIGILMPLRRGVLLPAFGLALLIGLPVLSHAGFYPVLYSRHFILMQPILAILLATGLLSVLAWIAGAAGMARPAGTMRLVAGFVILQGGVAMLAGVHQEKQQLSEAVAVIAAHAAEPEPLIYVAPTAQPNMLYVAPGFGTQIGYGPGAFDHDFHKRSKISEIAIDYPREIAAHREIWLLETLVYDPDLERVAASLKPLAAAFGPCTEMHRSGSSRDLGYTLAYRCRAPD</sequence>
<dbReference type="PANTHER" id="PTHR48090">
    <property type="entry name" value="UNDECAPRENYL-PHOSPHATE 4-DEOXY-4-FORMAMIDO-L-ARABINOSE TRANSFERASE-RELATED"/>
    <property type="match status" value="1"/>
</dbReference>
<dbReference type="HOGENOM" id="CLU_338853_0_0_5"/>
<accession>A4WZT5</accession>
<keyword evidence="2" id="KW-1133">Transmembrane helix</keyword>
<feature type="transmembrane region" description="Helical" evidence="2">
    <location>
        <begin position="489"/>
        <end position="511"/>
    </location>
</feature>
<dbReference type="Gene3D" id="3.90.550.10">
    <property type="entry name" value="Spore Coat Polysaccharide Biosynthesis Protein SpsA, Chain A"/>
    <property type="match status" value="1"/>
</dbReference>
<name>A4WZT5_CERS5</name>
<feature type="transmembrane region" description="Helical" evidence="2">
    <location>
        <begin position="598"/>
        <end position="616"/>
    </location>
</feature>
<keyword evidence="2" id="KW-0812">Transmembrane</keyword>